<evidence type="ECO:0000256" key="1">
    <source>
        <dbReference type="SAM" id="MobiDB-lite"/>
    </source>
</evidence>
<dbReference type="Pfam" id="PF09994">
    <property type="entry name" value="T6SS_Tle1-like_cat"/>
    <property type="match status" value="1"/>
</dbReference>
<accession>A0ABR2XGN9</accession>
<dbReference type="PANTHER" id="PTHR33840">
    <property type="match status" value="1"/>
</dbReference>
<reference evidence="3 4" key="1">
    <citation type="submission" date="2024-02" db="EMBL/GenBank/DDBJ databases">
        <title>First draft genome assembly of two strains of Seiridium cardinale.</title>
        <authorList>
            <person name="Emiliani G."/>
            <person name="Scali E."/>
        </authorList>
    </citation>
    <scope>NUCLEOTIDE SEQUENCE [LARGE SCALE GENOMIC DNA]</scope>
    <source>
        <strain evidence="3 4">BM-138-000479</strain>
    </source>
</reference>
<name>A0ABR2XGN9_9PEZI</name>
<proteinExistence type="predicted"/>
<evidence type="ECO:0000313" key="4">
    <source>
        <dbReference type="Proteomes" id="UP001465668"/>
    </source>
</evidence>
<feature type="domain" description="T6SS Phospholipase effector Tle1-like catalytic" evidence="2">
    <location>
        <begin position="77"/>
        <end position="319"/>
    </location>
</feature>
<gene>
    <name evidence="3" type="ORF">SCAR479_10278</name>
</gene>
<feature type="non-terminal residue" evidence="3">
    <location>
        <position position="1"/>
    </location>
</feature>
<dbReference type="EMBL" id="JARVKM010000055">
    <property type="protein sequence ID" value="KAK9772948.1"/>
    <property type="molecule type" value="Genomic_DNA"/>
</dbReference>
<dbReference type="Proteomes" id="UP001465668">
    <property type="component" value="Unassembled WGS sequence"/>
</dbReference>
<dbReference type="InterPro" id="IPR029058">
    <property type="entry name" value="AB_hydrolase_fold"/>
</dbReference>
<evidence type="ECO:0000313" key="3">
    <source>
        <dbReference type="EMBL" id="KAK9772948.1"/>
    </source>
</evidence>
<sequence>CVNVATDVRGDHYVVRTCQGHCGEVSTYNDHTAQLSLRTGGGTIQKTKERKEETSVGQSSAAARTVMLRFWSSGTTGTWAGGVLSSRKTVVSEFVKLISDHENVVEVPVNGVGSDIGALERIKGGIGGWGTLRNVVIAMRNLSKQYRPGDRIIILGYSRGAWAARYLAMLIDITGLPKDGDEHFFHELYKACDKGFILNEELGAKLSQNYECWKNVKINALCCFDTVGSLGLPLTGLVKPIALLMRARNNNDIVSDIASNVETAFHCLSLHETRGPYRPSLMRGHNVHQVFFPGNHQNLGWIDEKEGLVHAPFAWMIQQLATHLGLSFDETKLAARFPSSRLRQPSFSYAPPPANSSSRGGRDNDHDPPSSPSANQPLDIEPKWCQGRILPHSLALLAIIGKESRKPGRLYSAGEATDVKVHIGARLRTALGDVNAVPGYTLMAPVTGRPYWARRRRSHTRWLWPRNEPTLSWSSSDDDGVEVPEARRLKSSPRMARRVEEAEIGPLEAMLLGLPEDVVNR</sequence>
<keyword evidence="4" id="KW-1185">Reference proteome</keyword>
<feature type="region of interest" description="Disordered" evidence="1">
    <location>
        <begin position="344"/>
        <end position="378"/>
    </location>
</feature>
<organism evidence="3 4">
    <name type="scientific">Seiridium cardinale</name>
    <dbReference type="NCBI Taxonomy" id="138064"/>
    <lineage>
        <taxon>Eukaryota</taxon>
        <taxon>Fungi</taxon>
        <taxon>Dikarya</taxon>
        <taxon>Ascomycota</taxon>
        <taxon>Pezizomycotina</taxon>
        <taxon>Sordariomycetes</taxon>
        <taxon>Xylariomycetidae</taxon>
        <taxon>Amphisphaeriales</taxon>
        <taxon>Sporocadaceae</taxon>
        <taxon>Seiridium</taxon>
    </lineage>
</organism>
<dbReference type="PANTHER" id="PTHR33840:SF1">
    <property type="entry name" value="TLE1 PHOSPHOLIPASE DOMAIN-CONTAINING PROTEIN"/>
    <property type="match status" value="1"/>
</dbReference>
<protein>
    <submittedName>
        <fullName evidence="3">Tle1 phospholipase domain-containing protein</fullName>
    </submittedName>
</protein>
<dbReference type="InterPro" id="IPR018712">
    <property type="entry name" value="Tle1-like_cat"/>
</dbReference>
<dbReference type="SUPFAM" id="SSF53474">
    <property type="entry name" value="alpha/beta-Hydrolases"/>
    <property type="match status" value="1"/>
</dbReference>
<comment type="caution">
    <text evidence="3">The sequence shown here is derived from an EMBL/GenBank/DDBJ whole genome shotgun (WGS) entry which is preliminary data.</text>
</comment>
<evidence type="ECO:0000259" key="2">
    <source>
        <dbReference type="Pfam" id="PF09994"/>
    </source>
</evidence>